<organism evidence="2 3">
    <name type="scientific">Meloidogyne graminicola</name>
    <dbReference type="NCBI Taxonomy" id="189291"/>
    <lineage>
        <taxon>Eukaryota</taxon>
        <taxon>Metazoa</taxon>
        <taxon>Ecdysozoa</taxon>
        <taxon>Nematoda</taxon>
        <taxon>Chromadorea</taxon>
        <taxon>Rhabditida</taxon>
        <taxon>Tylenchina</taxon>
        <taxon>Tylenchomorpha</taxon>
        <taxon>Tylenchoidea</taxon>
        <taxon>Meloidogynidae</taxon>
        <taxon>Meloidogyninae</taxon>
        <taxon>Meloidogyne</taxon>
    </lineage>
</organism>
<dbReference type="InterPro" id="IPR035231">
    <property type="entry name" value="DUF5346"/>
</dbReference>
<proteinExistence type="predicted"/>
<protein>
    <submittedName>
        <fullName evidence="2">Uncharacterized protein</fullName>
    </submittedName>
</protein>
<gene>
    <name evidence="2" type="ORF">Mgra_00002682</name>
</gene>
<evidence type="ECO:0000256" key="1">
    <source>
        <dbReference type="SAM" id="MobiDB-lite"/>
    </source>
</evidence>
<accession>A0A8S9ZXM0</accession>
<feature type="compositionally biased region" description="Basic and acidic residues" evidence="1">
    <location>
        <begin position="1"/>
        <end position="15"/>
    </location>
</feature>
<dbReference type="AlphaFoldDB" id="A0A8S9ZXM0"/>
<evidence type="ECO:0000313" key="3">
    <source>
        <dbReference type="Proteomes" id="UP000605970"/>
    </source>
</evidence>
<feature type="region of interest" description="Disordered" evidence="1">
    <location>
        <begin position="141"/>
        <end position="168"/>
    </location>
</feature>
<dbReference type="Proteomes" id="UP000605970">
    <property type="component" value="Unassembled WGS sequence"/>
</dbReference>
<feature type="region of interest" description="Disordered" evidence="1">
    <location>
        <begin position="1"/>
        <end position="29"/>
    </location>
</feature>
<reference evidence="2" key="1">
    <citation type="journal article" date="2020" name="Ecol. Evol.">
        <title>Genome structure and content of the rice root-knot nematode (Meloidogyne graminicola).</title>
        <authorList>
            <person name="Phan N.T."/>
            <person name="Danchin E.G.J."/>
            <person name="Klopp C."/>
            <person name="Perfus-Barbeoch L."/>
            <person name="Kozlowski D.K."/>
            <person name="Koutsovoulos G.D."/>
            <person name="Lopez-Roques C."/>
            <person name="Bouchez O."/>
            <person name="Zahm M."/>
            <person name="Besnard G."/>
            <person name="Bellafiore S."/>
        </authorList>
    </citation>
    <scope>NUCLEOTIDE SEQUENCE</scope>
    <source>
        <strain evidence="2">VN-18</strain>
    </source>
</reference>
<feature type="region of interest" description="Disordered" evidence="1">
    <location>
        <begin position="50"/>
        <end position="70"/>
    </location>
</feature>
<dbReference type="Pfam" id="PF17281">
    <property type="entry name" value="DUF5346"/>
    <property type="match status" value="1"/>
</dbReference>
<dbReference type="EMBL" id="JABEBT010000016">
    <property type="protein sequence ID" value="KAF7637979.1"/>
    <property type="molecule type" value="Genomic_DNA"/>
</dbReference>
<dbReference type="OrthoDB" id="5862654at2759"/>
<sequence>MNEKQNNNKERESTKIIKSSSFDSFETDGLNKRRQFSQYGVTRQLGIPEIPSSGIGNSLPSSPIAGGGTCPGGSPLPIECDPKRPWPQCPPQSYCYATNSVDIGPYFCCPVWSTYGAAWRPATPFYNYIPPPPPNWPEQIIGSSSPRYGPFRKNRKEQNNEENIEEPEEIEKNIQNIYKTLNRLKKKSQ</sequence>
<evidence type="ECO:0000313" key="2">
    <source>
        <dbReference type="EMBL" id="KAF7637979.1"/>
    </source>
</evidence>
<name>A0A8S9ZXM0_9BILA</name>
<comment type="caution">
    <text evidence="2">The sequence shown here is derived from an EMBL/GenBank/DDBJ whole genome shotgun (WGS) entry which is preliminary data.</text>
</comment>
<keyword evidence="3" id="KW-1185">Reference proteome</keyword>